<dbReference type="PROSITE" id="PS50991">
    <property type="entry name" value="PYR_CT"/>
    <property type="match status" value="1"/>
</dbReference>
<dbReference type="CDD" id="cd07938">
    <property type="entry name" value="DRE_TIM_HMGL"/>
    <property type="match status" value="1"/>
</dbReference>
<evidence type="ECO:0000256" key="2">
    <source>
        <dbReference type="ARBA" id="ARBA00022723"/>
    </source>
</evidence>
<protein>
    <submittedName>
        <fullName evidence="5">Hydroxymethylglutaryl-CoA lyase</fullName>
    </submittedName>
</protein>
<dbReference type="Gene3D" id="3.20.20.70">
    <property type="entry name" value="Aldolase class I"/>
    <property type="match status" value="1"/>
</dbReference>
<evidence type="ECO:0000256" key="1">
    <source>
        <dbReference type="ARBA" id="ARBA00009405"/>
    </source>
</evidence>
<dbReference type="RefSeq" id="WP_111275374.1">
    <property type="nucleotide sequence ID" value="NZ_QFYS01000002.1"/>
</dbReference>
<organism evidence="5 6">
    <name type="scientific">Phenylobacterium kunshanense</name>
    <dbReference type="NCBI Taxonomy" id="1445034"/>
    <lineage>
        <taxon>Bacteria</taxon>
        <taxon>Pseudomonadati</taxon>
        <taxon>Pseudomonadota</taxon>
        <taxon>Alphaproteobacteria</taxon>
        <taxon>Caulobacterales</taxon>
        <taxon>Caulobacteraceae</taxon>
        <taxon>Phenylobacterium</taxon>
    </lineage>
</organism>
<dbReference type="OrthoDB" id="9784013at2"/>
<gene>
    <name evidence="5" type="ORF">DJ019_07650</name>
</gene>
<evidence type="ECO:0000313" key="6">
    <source>
        <dbReference type="Proteomes" id="UP000249524"/>
    </source>
</evidence>
<dbReference type="EMBL" id="QFYS01000002">
    <property type="protein sequence ID" value="RAK67765.1"/>
    <property type="molecule type" value="Genomic_DNA"/>
</dbReference>
<feature type="domain" description="Pyruvate carboxyltransferase" evidence="4">
    <location>
        <begin position="5"/>
        <end position="272"/>
    </location>
</feature>
<dbReference type="InterPro" id="IPR000891">
    <property type="entry name" value="PYR_CT"/>
</dbReference>
<keyword evidence="6" id="KW-1185">Reference proteome</keyword>
<comment type="caution">
    <text evidence="5">The sequence shown here is derived from an EMBL/GenBank/DDBJ whole genome shotgun (WGS) entry which is preliminary data.</text>
</comment>
<evidence type="ECO:0000259" key="4">
    <source>
        <dbReference type="PROSITE" id="PS50991"/>
    </source>
</evidence>
<comment type="similarity">
    <text evidence="1">Belongs to the HMG-CoA lyase family.</text>
</comment>
<evidence type="ECO:0000256" key="3">
    <source>
        <dbReference type="ARBA" id="ARBA00023239"/>
    </source>
</evidence>
<sequence length="305" mass="32588">MSRRIEIVEVGPRDGLQNEKTLLEVGDKLEMIRRLEAAGARRMEVVSFVNPKRVPQMAGAEEIMAALPHKEGRSRIGLVLNLRGWERCVEAGCDEANVVVCASDGFGIRNQGASVEEQVATLAHIMGVRRKEEPPVTLTVSVAFGCPFDGEVPEDRVIEIVKAAADMRVAEIALADTIGVADPWTVRRRVEAAKKAAGHIPLRLHFHDTRNTGLANAFAGVEAGVDILDASVGGLGGCPFAPNATGNIGTEDLVYMLERAGFETGYDLSQLIDIAHWASEKLGKPPASSLARAGTFPIARPAAGP</sequence>
<dbReference type="NCBIfam" id="NF004283">
    <property type="entry name" value="PRK05692.1"/>
    <property type="match status" value="1"/>
</dbReference>
<dbReference type="InterPro" id="IPR043594">
    <property type="entry name" value="HMGL"/>
</dbReference>
<dbReference type="PANTHER" id="PTHR42738:SF7">
    <property type="entry name" value="HYDROXYMETHYLGLUTARYL-COA LYASE"/>
    <property type="match status" value="1"/>
</dbReference>
<name>A0A328BM58_9CAUL</name>
<proteinExistence type="inferred from homology"/>
<keyword evidence="3 5" id="KW-0456">Lyase</keyword>
<dbReference type="Proteomes" id="UP000249524">
    <property type="component" value="Unassembled WGS sequence"/>
</dbReference>
<evidence type="ECO:0000313" key="5">
    <source>
        <dbReference type="EMBL" id="RAK67765.1"/>
    </source>
</evidence>
<dbReference type="GO" id="GO:0046872">
    <property type="term" value="F:metal ion binding"/>
    <property type="evidence" value="ECO:0007669"/>
    <property type="project" value="UniProtKB-KW"/>
</dbReference>
<reference evidence="5 6" key="1">
    <citation type="submission" date="2018-05" db="EMBL/GenBank/DDBJ databases">
        <authorList>
            <person name="Lanie J.A."/>
            <person name="Ng W.-L."/>
            <person name="Kazmierczak K.M."/>
            <person name="Andrzejewski T.M."/>
            <person name="Davidsen T.M."/>
            <person name="Wayne K.J."/>
            <person name="Tettelin H."/>
            <person name="Glass J.I."/>
            <person name="Rusch D."/>
            <person name="Podicherti R."/>
            <person name="Tsui H.-C.T."/>
            <person name="Winkler M.E."/>
        </authorList>
    </citation>
    <scope>NUCLEOTIDE SEQUENCE [LARGE SCALE GENOMIC DNA]</scope>
    <source>
        <strain evidence="5 6">BUT-10</strain>
    </source>
</reference>
<dbReference type="Pfam" id="PF00682">
    <property type="entry name" value="HMGL-like"/>
    <property type="match status" value="1"/>
</dbReference>
<keyword evidence="2" id="KW-0479">Metal-binding</keyword>
<dbReference type="GO" id="GO:0006552">
    <property type="term" value="P:L-leucine catabolic process"/>
    <property type="evidence" value="ECO:0007669"/>
    <property type="project" value="TreeGrafter"/>
</dbReference>
<dbReference type="AlphaFoldDB" id="A0A328BM58"/>
<dbReference type="GO" id="GO:0004419">
    <property type="term" value="F:hydroxymethylglutaryl-CoA lyase activity"/>
    <property type="evidence" value="ECO:0007669"/>
    <property type="project" value="TreeGrafter"/>
</dbReference>
<dbReference type="InterPro" id="IPR013785">
    <property type="entry name" value="Aldolase_TIM"/>
</dbReference>
<dbReference type="GO" id="GO:0046951">
    <property type="term" value="P:ketone body biosynthetic process"/>
    <property type="evidence" value="ECO:0007669"/>
    <property type="project" value="TreeGrafter"/>
</dbReference>
<dbReference type="SUPFAM" id="SSF51569">
    <property type="entry name" value="Aldolase"/>
    <property type="match status" value="1"/>
</dbReference>
<dbReference type="PANTHER" id="PTHR42738">
    <property type="entry name" value="HYDROXYMETHYLGLUTARYL-COA LYASE"/>
    <property type="match status" value="1"/>
</dbReference>
<accession>A0A328BM58</accession>